<comment type="caution">
    <text evidence="1">The sequence shown here is derived from an EMBL/GenBank/DDBJ whole genome shotgun (WGS) entry which is preliminary data.</text>
</comment>
<proteinExistence type="predicted"/>
<protein>
    <submittedName>
        <fullName evidence="1">Uncharacterized protein</fullName>
    </submittedName>
</protein>
<dbReference type="Gene3D" id="2.60.120.380">
    <property type="match status" value="1"/>
</dbReference>
<dbReference type="Proteomes" id="UP000019143">
    <property type="component" value="Unassembled WGS sequence"/>
</dbReference>
<reference evidence="1 2" key="1">
    <citation type="submission" date="2014-01" db="EMBL/GenBank/DDBJ databases">
        <title>Genome sequence and analysis of Xanthomonas arboricola pv. pruni.</title>
        <authorList>
            <person name="Fujikawa T."/>
            <person name="Nakazono-Nagaoka E."/>
        </authorList>
    </citation>
    <scope>NUCLEOTIDE SEQUENCE [LARGE SCALE GENOMIC DNA]</scope>
    <source>
        <strain evidence="2">MAFF 311562</strain>
    </source>
</reference>
<gene>
    <name evidence="1" type="ORF">XPU_0019</name>
</gene>
<accession>W4RWL3</accession>
<sequence>MMQFKATLSSSVSAVLARGTPLGLNLSRRGQDGLLTFSGTQGEKLVLQIAGQTTMPAGRSVSYRIYKPSDRRVGYHIASVVPVTSGSVTLTLPESGTYWIYANPGLGSTASANVTLNSAP</sequence>
<organism evidence="1 2">
    <name type="scientific">Xanthomonas arboricola pv. pruni str. MAFF 311562</name>
    <dbReference type="NCBI Taxonomy" id="1414836"/>
    <lineage>
        <taxon>Bacteria</taxon>
        <taxon>Pseudomonadati</taxon>
        <taxon>Pseudomonadota</taxon>
        <taxon>Gammaproteobacteria</taxon>
        <taxon>Lysobacterales</taxon>
        <taxon>Lysobacteraceae</taxon>
        <taxon>Xanthomonas</taxon>
    </lineage>
</organism>
<evidence type="ECO:0000313" key="1">
    <source>
        <dbReference type="EMBL" id="GAE48487.1"/>
    </source>
</evidence>
<evidence type="ECO:0000313" key="2">
    <source>
        <dbReference type="Proteomes" id="UP000019143"/>
    </source>
</evidence>
<name>W4RWL3_9XANT</name>
<dbReference type="EMBL" id="BAVB01000004">
    <property type="protein sequence ID" value="GAE48487.1"/>
    <property type="molecule type" value="Genomic_DNA"/>
</dbReference>
<dbReference type="AlphaFoldDB" id="W4RWL3"/>